<protein>
    <submittedName>
        <fullName evidence="1">Uncharacterized protein</fullName>
    </submittedName>
</protein>
<reference evidence="2" key="1">
    <citation type="journal article" date="2019" name="Int. J. Syst. Evol. Microbiol.">
        <title>The Global Catalogue of Microorganisms (GCM) 10K type strain sequencing project: providing services to taxonomists for standard genome sequencing and annotation.</title>
        <authorList>
            <consortium name="The Broad Institute Genomics Platform"/>
            <consortium name="The Broad Institute Genome Sequencing Center for Infectious Disease"/>
            <person name="Wu L."/>
            <person name="Ma J."/>
        </authorList>
    </citation>
    <scope>NUCLEOTIDE SEQUENCE [LARGE SCALE GENOMIC DNA]</scope>
    <source>
        <strain evidence="2">CGMCC 1.12778</strain>
    </source>
</reference>
<gene>
    <name evidence="1" type="ORF">GCM10007170_15190</name>
</gene>
<accession>A0ABQ2ALQ5</accession>
<organism evidence="1 2">
    <name type="scientific">Arthrobacter liuii</name>
    <dbReference type="NCBI Taxonomy" id="1476996"/>
    <lineage>
        <taxon>Bacteria</taxon>
        <taxon>Bacillati</taxon>
        <taxon>Actinomycetota</taxon>
        <taxon>Actinomycetes</taxon>
        <taxon>Micrococcales</taxon>
        <taxon>Micrococcaceae</taxon>
        <taxon>Arthrobacter</taxon>
    </lineage>
</organism>
<proteinExistence type="predicted"/>
<comment type="caution">
    <text evidence="1">The sequence shown here is derived from an EMBL/GenBank/DDBJ whole genome shotgun (WGS) entry which is preliminary data.</text>
</comment>
<sequence length="313" mass="32210">MFSATPFALQNSAHSAALFRQAVSSLVPPGGGLVNAGDLTVSATGTPSMNVSVGVGRCWIPGTNVGNVTGGNFSSQAMYYGQNESAYTASVATADSINPRIDVVYAAVQDSQYAGTTNAGVLAVVAGVPTSGASYPANAPTIPANAIPLAWINVAANASSITSANITQLGTMAPWRGATPHEEWTYSNPANTVPNATGWGPGLGTLDAANSIYPGFGSTPANDIFQVSTAGRYTFHWYAVLGGSAGAPVYMSIRNNNSGSTYTSHQWPSAFEHDISVTLSLPANAQIKLVYVQTSGATYNAAINHRLRVTKVG</sequence>
<dbReference type="Gene3D" id="2.60.120.40">
    <property type="match status" value="1"/>
</dbReference>
<dbReference type="InterPro" id="IPR008983">
    <property type="entry name" value="Tumour_necrosis_fac-like_dom"/>
</dbReference>
<dbReference type="EMBL" id="BMFW01000005">
    <property type="protein sequence ID" value="GGH93703.1"/>
    <property type="molecule type" value="Genomic_DNA"/>
</dbReference>
<evidence type="ECO:0000313" key="1">
    <source>
        <dbReference type="EMBL" id="GGH93703.1"/>
    </source>
</evidence>
<dbReference type="RefSeq" id="WP_188571022.1">
    <property type="nucleotide sequence ID" value="NZ_BMFW01000005.1"/>
</dbReference>
<dbReference type="Proteomes" id="UP000643279">
    <property type="component" value="Unassembled WGS sequence"/>
</dbReference>
<name>A0ABQ2ALQ5_9MICC</name>
<keyword evidence="2" id="KW-1185">Reference proteome</keyword>
<evidence type="ECO:0000313" key="2">
    <source>
        <dbReference type="Proteomes" id="UP000643279"/>
    </source>
</evidence>